<feature type="region of interest" description="Disordered" evidence="1">
    <location>
        <begin position="144"/>
        <end position="235"/>
    </location>
</feature>
<sequence length="256" mass="28351">MDGSVSFQKVLEAQSLFYRGELCETLRLPEKVARKQNGNRVIRGAHGRPQNERKPLSKRSNRSPTPSPKKCNKEPDSGAAAAFPVCAERRSLITGSERRGKNQNYPIVETRGKIGLLTPASTVGIPHFKNRTPEPLHLHDSVAEEGSGCRNKVPPLRGLRGKEPETLLTGANPQTRRTSYLTHRSDSEPRAGLTEKQTHRREVRHSSLSRTWPSDPSLRVGADPPRGTLDNRRVKAKGVIINSRGSTLKDLNGKQL</sequence>
<dbReference type="AlphaFoldDB" id="A0AAV7Q9H4"/>
<reference evidence="2" key="1">
    <citation type="journal article" date="2022" name="bioRxiv">
        <title>Sequencing and chromosome-scale assembly of the giantPleurodeles waltlgenome.</title>
        <authorList>
            <person name="Brown T."/>
            <person name="Elewa A."/>
            <person name="Iarovenko S."/>
            <person name="Subramanian E."/>
            <person name="Araus A.J."/>
            <person name="Petzold A."/>
            <person name="Susuki M."/>
            <person name="Suzuki K.-i.T."/>
            <person name="Hayashi T."/>
            <person name="Toyoda A."/>
            <person name="Oliveira C."/>
            <person name="Osipova E."/>
            <person name="Leigh N.D."/>
            <person name="Simon A."/>
            <person name="Yun M.H."/>
        </authorList>
    </citation>
    <scope>NUCLEOTIDE SEQUENCE</scope>
    <source>
        <strain evidence="2">20211129_DDA</strain>
        <tissue evidence="2">Liver</tissue>
    </source>
</reference>
<feature type="region of interest" description="Disordered" evidence="1">
    <location>
        <begin position="35"/>
        <end position="78"/>
    </location>
</feature>
<dbReference type="EMBL" id="JANPWB010000010">
    <property type="protein sequence ID" value="KAJ1136830.1"/>
    <property type="molecule type" value="Genomic_DNA"/>
</dbReference>
<evidence type="ECO:0000313" key="3">
    <source>
        <dbReference type="Proteomes" id="UP001066276"/>
    </source>
</evidence>
<gene>
    <name evidence="2" type="ORF">NDU88_003244</name>
</gene>
<protein>
    <submittedName>
        <fullName evidence="2">Uncharacterized protein</fullName>
    </submittedName>
</protein>
<accession>A0AAV7Q9H4</accession>
<dbReference type="Proteomes" id="UP001066276">
    <property type="component" value="Chromosome 6"/>
</dbReference>
<keyword evidence="3" id="KW-1185">Reference proteome</keyword>
<evidence type="ECO:0000256" key="1">
    <source>
        <dbReference type="SAM" id="MobiDB-lite"/>
    </source>
</evidence>
<organism evidence="2 3">
    <name type="scientific">Pleurodeles waltl</name>
    <name type="common">Iberian ribbed newt</name>
    <dbReference type="NCBI Taxonomy" id="8319"/>
    <lineage>
        <taxon>Eukaryota</taxon>
        <taxon>Metazoa</taxon>
        <taxon>Chordata</taxon>
        <taxon>Craniata</taxon>
        <taxon>Vertebrata</taxon>
        <taxon>Euteleostomi</taxon>
        <taxon>Amphibia</taxon>
        <taxon>Batrachia</taxon>
        <taxon>Caudata</taxon>
        <taxon>Salamandroidea</taxon>
        <taxon>Salamandridae</taxon>
        <taxon>Pleurodelinae</taxon>
        <taxon>Pleurodeles</taxon>
    </lineage>
</organism>
<name>A0AAV7Q9H4_PLEWA</name>
<feature type="compositionally biased region" description="Polar residues" evidence="1">
    <location>
        <begin position="169"/>
        <end position="182"/>
    </location>
</feature>
<comment type="caution">
    <text evidence="2">The sequence shown here is derived from an EMBL/GenBank/DDBJ whole genome shotgun (WGS) entry which is preliminary data.</text>
</comment>
<evidence type="ECO:0000313" key="2">
    <source>
        <dbReference type="EMBL" id="KAJ1136830.1"/>
    </source>
</evidence>
<proteinExistence type="predicted"/>